<dbReference type="SMART" id="SM00283">
    <property type="entry name" value="MA"/>
    <property type="match status" value="1"/>
</dbReference>
<dbReference type="STRING" id="673.AL542_11825"/>
<evidence type="ECO:0000256" key="3">
    <source>
        <dbReference type="ARBA" id="ARBA00029447"/>
    </source>
</evidence>
<dbReference type="GO" id="GO:0006935">
    <property type="term" value="P:chemotaxis"/>
    <property type="evidence" value="ECO:0007669"/>
    <property type="project" value="InterPro"/>
</dbReference>
<protein>
    <submittedName>
        <fullName evidence="9">Methyl-accepting chemotaxis protein 1</fullName>
    </submittedName>
</protein>
<evidence type="ECO:0000313" key="9">
    <source>
        <dbReference type="EMBL" id="STO56166.1"/>
    </source>
</evidence>
<feature type="compositionally biased region" description="Low complexity" evidence="5">
    <location>
        <begin position="320"/>
        <end position="331"/>
    </location>
</feature>
<feature type="compositionally biased region" description="Low complexity" evidence="5">
    <location>
        <begin position="276"/>
        <end position="303"/>
    </location>
</feature>
<feature type="transmembrane region" description="Helical" evidence="6">
    <location>
        <begin position="6"/>
        <end position="30"/>
    </location>
</feature>
<dbReference type="PROSITE" id="PS50885">
    <property type="entry name" value="HAMP"/>
    <property type="match status" value="1"/>
</dbReference>
<feature type="domain" description="HAMP" evidence="8">
    <location>
        <begin position="211"/>
        <end position="263"/>
    </location>
</feature>
<keyword evidence="2 4" id="KW-0807">Transducer</keyword>
<dbReference type="PANTHER" id="PTHR32089:SF112">
    <property type="entry name" value="LYSOZYME-LIKE PROTEIN-RELATED"/>
    <property type="match status" value="1"/>
</dbReference>
<dbReference type="InterPro" id="IPR004090">
    <property type="entry name" value="Chemotax_Me-accpt_rcpt"/>
</dbReference>
<dbReference type="GO" id="GO:0016020">
    <property type="term" value="C:membrane"/>
    <property type="evidence" value="ECO:0007669"/>
    <property type="project" value="UniProtKB-SubCell"/>
</dbReference>
<evidence type="ECO:0000256" key="5">
    <source>
        <dbReference type="SAM" id="MobiDB-lite"/>
    </source>
</evidence>
<name>A0A377HJ63_GRIHO</name>
<dbReference type="GO" id="GO:0007165">
    <property type="term" value="P:signal transduction"/>
    <property type="evidence" value="ECO:0007669"/>
    <property type="project" value="UniProtKB-KW"/>
</dbReference>
<feature type="transmembrane region" description="Helical" evidence="6">
    <location>
        <begin position="186"/>
        <end position="209"/>
    </location>
</feature>
<dbReference type="EMBL" id="UGHD01000002">
    <property type="protein sequence ID" value="STO56166.1"/>
    <property type="molecule type" value="Genomic_DNA"/>
</dbReference>
<dbReference type="CDD" id="cd11386">
    <property type="entry name" value="MCP_signal"/>
    <property type="match status" value="1"/>
</dbReference>
<proteinExistence type="inferred from homology"/>
<feature type="region of interest" description="Disordered" evidence="5">
    <location>
        <begin position="274"/>
        <end position="336"/>
    </location>
</feature>
<dbReference type="InterPro" id="IPR003660">
    <property type="entry name" value="HAMP_dom"/>
</dbReference>
<keyword evidence="6" id="KW-0812">Transmembrane</keyword>
<dbReference type="Pfam" id="PF00015">
    <property type="entry name" value="MCPsignal"/>
    <property type="match status" value="1"/>
</dbReference>
<gene>
    <name evidence="9" type="primary">mcp1_1</name>
    <name evidence="9" type="ORF">NCTC11645_00481</name>
</gene>
<evidence type="ECO:0000256" key="1">
    <source>
        <dbReference type="ARBA" id="ARBA00004370"/>
    </source>
</evidence>
<evidence type="ECO:0000259" key="8">
    <source>
        <dbReference type="PROSITE" id="PS50885"/>
    </source>
</evidence>
<evidence type="ECO:0000256" key="4">
    <source>
        <dbReference type="PROSITE-ProRule" id="PRU00284"/>
    </source>
</evidence>
<dbReference type="Proteomes" id="UP000254512">
    <property type="component" value="Unassembled WGS sequence"/>
</dbReference>
<dbReference type="InterPro" id="IPR004089">
    <property type="entry name" value="MCPsignal_dom"/>
</dbReference>
<dbReference type="Gene3D" id="1.10.287.950">
    <property type="entry name" value="Methyl-accepting chemotaxis protein"/>
    <property type="match status" value="1"/>
</dbReference>
<organism evidence="9 10">
    <name type="scientific">Grimontia hollisae</name>
    <name type="common">Vibrio hollisae</name>
    <dbReference type="NCBI Taxonomy" id="673"/>
    <lineage>
        <taxon>Bacteria</taxon>
        <taxon>Pseudomonadati</taxon>
        <taxon>Pseudomonadota</taxon>
        <taxon>Gammaproteobacteria</taxon>
        <taxon>Vibrionales</taxon>
        <taxon>Vibrionaceae</taxon>
        <taxon>Grimontia</taxon>
    </lineage>
</organism>
<evidence type="ECO:0000313" key="10">
    <source>
        <dbReference type="Proteomes" id="UP000254512"/>
    </source>
</evidence>
<evidence type="ECO:0000256" key="2">
    <source>
        <dbReference type="ARBA" id="ARBA00023224"/>
    </source>
</evidence>
<reference evidence="9 10" key="1">
    <citation type="submission" date="2018-06" db="EMBL/GenBank/DDBJ databases">
        <authorList>
            <consortium name="Pathogen Informatics"/>
            <person name="Doyle S."/>
        </authorList>
    </citation>
    <scope>NUCLEOTIDE SEQUENCE [LARGE SCALE GENOMIC DNA]</scope>
    <source>
        <strain evidence="9 10">NCTC11645</strain>
    </source>
</reference>
<evidence type="ECO:0000259" key="7">
    <source>
        <dbReference type="PROSITE" id="PS50111"/>
    </source>
</evidence>
<dbReference type="RefSeq" id="WP_115659349.1">
    <property type="nucleotide sequence ID" value="NZ_UGHD01000002.1"/>
</dbReference>
<accession>A0A377HJ63</accession>
<keyword evidence="6" id="KW-0472">Membrane</keyword>
<dbReference type="AlphaFoldDB" id="A0A377HJ63"/>
<dbReference type="SUPFAM" id="SSF58104">
    <property type="entry name" value="Methyl-accepting chemotaxis protein (MCP) signaling domain"/>
    <property type="match status" value="1"/>
</dbReference>
<evidence type="ECO:0000256" key="6">
    <source>
        <dbReference type="SAM" id="Phobius"/>
    </source>
</evidence>
<dbReference type="PROSITE" id="PS50111">
    <property type="entry name" value="CHEMOTAXIS_TRANSDUC_2"/>
    <property type="match status" value="1"/>
</dbReference>
<feature type="domain" description="Methyl-accepting transducer" evidence="7">
    <location>
        <begin position="268"/>
        <end position="504"/>
    </location>
</feature>
<dbReference type="GO" id="GO:0004888">
    <property type="term" value="F:transmembrane signaling receptor activity"/>
    <property type="evidence" value="ECO:0007669"/>
    <property type="project" value="InterPro"/>
</dbReference>
<dbReference type="FunFam" id="1.10.287.950:FF:000001">
    <property type="entry name" value="Methyl-accepting chemotaxis sensory transducer"/>
    <property type="match status" value="1"/>
</dbReference>
<comment type="similarity">
    <text evidence="3">Belongs to the methyl-accepting chemotaxis (MCP) protein family.</text>
</comment>
<keyword evidence="6" id="KW-1133">Transmembrane helix</keyword>
<dbReference type="PANTHER" id="PTHR32089">
    <property type="entry name" value="METHYL-ACCEPTING CHEMOTAXIS PROTEIN MCPB"/>
    <property type="match status" value="1"/>
</dbReference>
<comment type="subcellular location">
    <subcellularLocation>
        <location evidence="1">Membrane</location>
    </subcellularLocation>
</comment>
<sequence>MKNLSIKGVVIGILTTAIAILTAISLTTILSLRDDLKEYDFVVNTEIRSAQLADQMNIEFKRQVQEWKNVLIRGSDDGKREKYWGRFQEQESKIQALGRELVPLLNDSPEQTSQANDFLRSHKKMGADYRRGFNDFVNANYNHTAGDKAVSGIDREPSARLDELSNVLSKSAEKHGQILQSTARELVQISIISVTGISIVLLALAYVLIMKFITRPLEATAKELDIIASGDLTSTPSAIGLGEIGMINASAAKLHNQLANLISGLQRSANELSTASNQLNSNSQKQSESANAQQQQTEQASTAVEELSRSAAEIARSANETSDSTQQTTESAGVGATQMESVNALMTQLRQDIESAGSAVGDLSKRVVRVDEVMTVISGIAEQTNLLALNAAIEAARAGEQGRGFAVVADEVRALAQKTQESTSEIAEVLAGLRQGSESTVKAMQNGQNKTDEVVTNISEVSERWRDLANAINDIAELNTTVAATANEQTSVSQEISLLISELHAAAQILQEQAADSAQSSSILDKLAKQLRDQIIAYKTA</sequence>
<dbReference type="PRINTS" id="PR00260">
    <property type="entry name" value="CHEMTRNSDUCR"/>
</dbReference>